<dbReference type="Proteomes" id="UP000014680">
    <property type="component" value="Unassembled WGS sequence"/>
</dbReference>
<name>A0A0A1U9L3_ENTIV</name>
<dbReference type="InterPro" id="IPR026906">
    <property type="entry name" value="LRR_5"/>
</dbReference>
<organism evidence="1 2">
    <name type="scientific">Entamoeba invadens IP1</name>
    <dbReference type="NCBI Taxonomy" id="370355"/>
    <lineage>
        <taxon>Eukaryota</taxon>
        <taxon>Amoebozoa</taxon>
        <taxon>Evosea</taxon>
        <taxon>Archamoebae</taxon>
        <taxon>Mastigamoebida</taxon>
        <taxon>Entamoebidae</taxon>
        <taxon>Entamoeba</taxon>
    </lineage>
</organism>
<keyword evidence="2" id="KW-1185">Reference proteome</keyword>
<dbReference type="GeneID" id="14890529"/>
<reference evidence="1 2" key="1">
    <citation type="submission" date="2012-10" db="EMBL/GenBank/DDBJ databases">
        <authorList>
            <person name="Zafar N."/>
            <person name="Inman J."/>
            <person name="Hall N."/>
            <person name="Lorenzi H."/>
            <person name="Caler E."/>
        </authorList>
    </citation>
    <scope>NUCLEOTIDE SEQUENCE [LARGE SCALE GENOMIC DNA]</scope>
    <source>
        <strain evidence="1 2">IP1</strain>
    </source>
</reference>
<dbReference type="InterPro" id="IPR053139">
    <property type="entry name" value="Surface_bspA-like"/>
</dbReference>
<dbReference type="OrthoDB" id="26665at2759"/>
<dbReference type="PANTHER" id="PTHR45661:SF3">
    <property type="entry name" value="IG-LIKE DOMAIN-CONTAINING PROTEIN"/>
    <property type="match status" value="1"/>
</dbReference>
<accession>A0A0A1U9L3</accession>
<dbReference type="Gene3D" id="3.80.10.10">
    <property type="entry name" value="Ribonuclease Inhibitor"/>
    <property type="match status" value="2"/>
</dbReference>
<dbReference type="PANTHER" id="PTHR45661">
    <property type="entry name" value="SURFACE ANTIGEN"/>
    <property type="match status" value="1"/>
</dbReference>
<dbReference type="EMBL" id="KB206460">
    <property type="protein sequence ID" value="ELP91548.1"/>
    <property type="molecule type" value="Genomic_DNA"/>
</dbReference>
<sequence length="334" mass="38235">LHLHTICLPVNVCALEYTFQDQFTLKEITLPQSLTSIDYYCFSGCISLENVKLPDHLKIIGVHAFSACGLTYIDIPNSVTSVGDFAFANCLKLKSVIFPESVLEGRDVFFNCRTLSSVQVIKTGRVNINWKCTFSNCCLLKEFEMPNFVTSIGNEAFEQCSSLSKIILGNRVECLKDLCFANCINLEEISLPKTVTYIGNYTFLNCVNLQRIYLPKSVPKLSPIAFLNCEKLHEIYLEEKQVYEIDFPVSFGVFQKFLKNGVQCKNIYFVDTDFEKYSRIVIENNQKICEIPEGVNYLSKQCLRKYHGYDIIHFPQSLKRVENLSSEFGFMVYP</sequence>
<dbReference type="Pfam" id="PF13306">
    <property type="entry name" value="LRR_5"/>
    <property type="match status" value="1"/>
</dbReference>
<dbReference type="Gene3D" id="3.40.50.12480">
    <property type="match status" value="1"/>
</dbReference>
<protein>
    <submittedName>
        <fullName evidence="1">Leucine rich repeat containing protein BspA family protein</fullName>
    </submittedName>
</protein>
<dbReference type="InterPro" id="IPR032675">
    <property type="entry name" value="LRR_dom_sf"/>
</dbReference>
<dbReference type="SUPFAM" id="SSF52058">
    <property type="entry name" value="L domain-like"/>
    <property type="match status" value="1"/>
</dbReference>
<feature type="non-terminal residue" evidence="1">
    <location>
        <position position="1"/>
    </location>
</feature>
<dbReference type="VEuPathDB" id="AmoebaDB:EIN_459120"/>
<dbReference type="KEGG" id="eiv:EIN_459120"/>
<dbReference type="AlphaFoldDB" id="A0A0A1U9L3"/>
<dbReference type="RefSeq" id="XP_004258319.1">
    <property type="nucleotide sequence ID" value="XM_004258271.1"/>
</dbReference>
<proteinExistence type="predicted"/>
<gene>
    <name evidence="1" type="ORF">EIN_459120</name>
</gene>
<evidence type="ECO:0000313" key="1">
    <source>
        <dbReference type="EMBL" id="ELP91548.1"/>
    </source>
</evidence>
<evidence type="ECO:0000313" key="2">
    <source>
        <dbReference type="Proteomes" id="UP000014680"/>
    </source>
</evidence>